<gene>
    <name evidence="1" type="ORF">ER308_15055</name>
</gene>
<dbReference type="AlphaFoldDB" id="A0A411YHM9"/>
<dbReference type="RefSeq" id="WP_131155743.1">
    <property type="nucleotide sequence ID" value="NZ_CP036402.1"/>
</dbReference>
<sequence length="148" mass="16404">MSANATYDPDEVARELIESYPDGARDIAARVLDRTSSQPRVDALRRLLSVWDVSRAEAAAMFGVSRQALSQWVDHGDVPADRADRLATLSAATDLLEHYVKVDRIPAVVRRPAEDLGGESLLQLAVDGRADEALRYARDLFDIARWQS</sequence>
<evidence type="ECO:0000313" key="2">
    <source>
        <dbReference type="Proteomes" id="UP000291469"/>
    </source>
</evidence>
<reference evidence="1 2" key="1">
    <citation type="submission" date="2019-01" db="EMBL/GenBank/DDBJ databases">
        <title>Egibacter rhizosphaerae EGI 80759T.</title>
        <authorList>
            <person name="Chen D.-D."/>
            <person name="Tian Y."/>
            <person name="Jiao J.-Y."/>
            <person name="Zhang X.-T."/>
            <person name="Zhang Y.-G."/>
            <person name="Zhang Y."/>
            <person name="Xiao M."/>
            <person name="Shu W.-S."/>
            <person name="Li W.-J."/>
        </authorList>
    </citation>
    <scope>NUCLEOTIDE SEQUENCE [LARGE SCALE GENOMIC DNA]</scope>
    <source>
        <strain evidence="1 2">EGI 80759</strain>
    </source>
</reference>
<name>A0A411YHM9_9ACTN</name>
<organism evidence="1 2">
    <name type="scientific">Egibacter rhizosphaerae</name>
    <dbReference type="NCBI Taxonomy" id="1670831"/>
    <lineage>
        <taxon>Bacteria</taxon>
        <taxon>Bacillati</taxon>
        <taxon>Actinomycetota</taxon>
        <taxon>Nitriliruptoria</taxon>
        <taxon>Egibacterales</taxon>
        <taxon>Egibacteraceae</taxon>
        <taxon>Egibacter</taxon>
    </lineage>
</organism>
<protein>
    <submittedName>
        <fullName evidence="1">Uncharacterized protein</fullName>
    </submittedName>
</protein>
<dbReference type="Proteomes" id="UP000291469">
    <property type="component" value="Chromosome"/>
</dbReference>
<dbReference type="KEGG" id="erz:ER308_15055"/>
<dbReference type="OrthoDB" id="271159at2"/>
<dbReference type="GO" id="GO:0003677">
    <property type="term" value="F:DNA binding"/>
    <property type="evidence" value="ECO:0007669"/>
    <property type="project" value="InterPro"/>
</dbReference>
<evidence type="ECO:0000313" key="1">
    <source>
        <dbReference type="EMBL" id="QBI20750.1"/>
    </source>
</evidence>
<dbReference type="Gene3D" id="1.10.260.40">
    <property type="entry name" value="lambda repressor-like DNA-binding domains"/>
    <property type="match status" value="1"/>
</dbReference>
<proteinExistence type="predicted"/>
<dbReference type="EMBL" id="CP036402">
    <property type="protein sequence ID" value="QBI20750.1"/>
    <property type="molecule type" value="Genomic_DNA"/>
</dbReference>
<dbReference type="InterPro" id="IPR010982">
    <property type="entry name" value="Lambda_DNA-bd_dom_sf"/>
</dbReference>
<keyword evidence="2" id="KW-1185">Reference proteome</keyword>
<accession>A0A411YHM9</accession>